<comment type="caution">
    <text evidence="1">The sequence shown here is derived from an EMBL/GenBank/DDBJ whole genome shotgun (WGS) entry which is preliminary data.</text>
</comment>
<dbReference type="Proteomes" id="UP000774000">
    <property type="component" value="Unassembled WGS sequence"/>
</dbReference>
<dbReference type="Gene3D" id="6.20.120.50">
    <property type="match status" value="1"/>
</dbReference>
<evidence type="ECO:0000313" key="1">
    <source>
        <dbReference type="EMBL" id="MBM7556084.1"/>
    </source>
</evidence>
<name>A0A938XSL7_9FIRM</name>
<dbReference type="AlphaFoldDB" id="A0A938XSL7"/>
<dbReference type="RefSeq" id="WP_204700801.1">
    <property type="nucleotide sequence ID" value="NZ_JAFBDQ010000004.1"/>
</dbReference>
<organism evidence="1 2">
    <name type="scientific">Halanaerobacter jeridensis</name>
    <dbReference type="NCBI Taxonomy" id="706427"/>
    <lineage>
        <taxon>Bacteria</taxon>
        <taxon>Bacillati</taxon>
        <taxon>Bacillota</taxon>
        <taxon>Clostridia</taxon>
        <taxon>Halanaerobiales</taxon>
        <taxon>Halobacteroidaceae</taxon>
        <taxon>Halanaerobacter</taxon>
    </lineage>
</organism>
<gene>
    <name evidence="1" type="ORF">JOC47_000920</name>
</gene>
<evidence type="ECO:0000313" key="2">
    <source>
        <dbReference type="Proteomes" id="UP000774000"/>
    </source>
</evidence>
<dbReference type="Pfam" id="PF11213">
    <property type="entry name" value="DUF3006"/>
    <property type="match status" value="1"/>
</dbReference>
<protein>
    <recommendedName>
        <fullName evidence="3">DUF3006 domain-containing protein</fullName>
    </recommendedName>
</protein>
<keyword evidence="2" id="KW-1185">Reference proteome</keyword>
<dbReference type="EMBL" id="JAFBDQ010000004">
    <property type="protein sequence ID" value="MBM7556084.1"/>
    <property type="molecule type" value="Genomic_DNA"/>
</dbReference>
<reference evidence="1" key="1">
    <citation type="submission" date="2021-01" db="EMBL/GenBank/DDBJ databases">
        <title>Genomic Encyclopedia of Type Strains, Phase IV (KMG-IV): sequencing the most valuable type-strain genomes for metagenomic binning, comparative biology and taxonomic classification.</title>
        <authorList>
            <person name="Goeker M."/>
        </authorList>
    </citation>
    <scope>NUCLEOTIDE SEQUENCE</scope>
    <source>
        <strain evidence="1">DSM 23230</strain>
    </source>
</reference>
<proteinExistence type="predicted"/>
<sequence length="63" mass="7424">MWVIDRFEGDKAVIECQNQTFTIPKKTLPKKVEEGDFLKVTIDHEGTERVQDDIDKLKEELFE</sequence>
<accession>A0A938XSL7</accession>
<dbReference type="InterPro" id="IPR021377">
    <property type="entry name" value="DUF3006"/>
</dbReference>
<evidence type="ECO:0008006" key="3">
    <source>
        <dbReference type="Google" id="ProtNLM"/>
    </source>
</evidence>